<dbReference type="OrthoDB" id="9776281at2"/>
<keyword evidence="3 8" id="KW-0548">Nucleotidyltransferase</keyword>
<evidence type="ECO:0000256" key="3">
    <source>
        <dbReference type="ARBA" id="ARBA00022695"/>
    </source>
</evidence>
<evidence type="ECO:0000256" key="1">
    <source>
        <dbReference type="ARBA" id="ARBA00009747"/>
    </source>
</evidence>
<feature type="binding site" evidence="8">
    <location>
        <position position="114"/>
    </location>
    <ligand>
        <name>ATP</name>
        <dbReference type="ChEBI" id="CHEBI:30616"/>
    </ligand>
</feature>
<feature type="binding site" evidence="8">
    <location>
        <position position="127"/>
    </location>
    <ligand>
        <name>ATP</name>
        <dbReference type="ChEBI" id="CHEBI:30616"/>
    </ligand>
</feature>
<evidence type="ECO:0000256" key="8">
    <source>
        <dbReference type="HAMAP-Rule" id="MF_00692"/>
    </source>
</evidence>
<comment type="similarity">
    <text evidence="1 8">Belongs to the SELO family.</text>
</comment>
<feature type="binding site" evidence="8">
    <location>
        <position position="263"/>
    </location>
    <ligand>
        <name>ATP</name>
        <dbReference type="ChEBI" id="CHEBI:30616"/>
    </ligand>
</feature>
<organism evidence="9 10">
    <name type="scientific">Formivibrio citricus</name>
    <dbReference type="NCBI Taxonomy" id="83765"/>
    <lineage>
        <taxon>Bacteria</taxon>
        <taxon>Pseudomonadati</taxon>
        <taxon>Pseudomonadota</taxon>
        <taxon>Betaproteobacteria</taxon>
        <taxon>Neisseriales</taxon>
        <taxon>Chitinibacteraceae</taxon>
        <taxon>Formivibrio</taxon>
    </lineage>
</organism>
<dbReference type="InterPro" id="IPR003846">
    <property type="entry name" value="SelO"/>
</dbReference>
<dbReference type="EC" id="2.7.7.-" evidence="8"/>
<dbReference type="HAMAP" id="MF_00692">
    <property type="entry name" value="SelO"/>
    <property type="match status" value="1"/>
</dbReference>
<keyword evidence="6 8" id="KW-0067">ATP-binding</keyword>
<dbReference type="NCBIfam" id="NF000658">
    <property type="entry name" value="PRK00029.1"/>
    <property type="match status" value="1"/>
</dbReference>
<dbReference type="EC" id="2.7.7.108" evidence="8"/>
<comment type="cofactor">
    <cofactor evidence="8">
        <name>Mg(2+)</name>
        <dbReference type="ChEBI" id="CHEBI:18420"/>
    </cofactor>
    <cofactor evidence="8">
        <name>Mn(2+)</name>
        <dbReference type="ChEBI" id="CHEBI:29035"/>
    </cofactor>
</comment>
<evidence type="ECO:0000313" key="10">
    <source>
        <dbReference type="Proteomes" id="UP000242869"/>
    </source>
</evidence>
<dbReference type="GO" id="GO:0005524">
    <property type="term" value="F:ATP binding"/>
    <property type="evidence" value="ECO:0007669"/>
    <property type="project" value="UniProtKB-UniRule"/>
</dbReference>
<dbReference type="GO" id="GO:0000287">
    <property type="term" value="F:magnesium ion binding"/>
    <property type="evidence" value="ECO:0007669"/>
    <property type="project" value="UniProtKB-UniRule"/>
</dbReference>
<keyword evidence="4 8" id="KW-0479">Metal-binding</keyword>
<keyword evidence="5 8" id="KW-0547">Nucleotide-binding</keyword>
<feature type="binding site" evidence="8">
    <location>
        <position position="94"/>
    </location>
    <ligand>
        <name>ATP</name>
        <dbReference type="ChEBI" id="CHEBI:30616"/>
    </ligand>
</feature>
<feature type="binding site" evidence="8">
    <location>
        <position position="177"/>
    </location>
    <ligand>
        <name>ATP</name>
        <dbReference type="ChEBI" id="CHEBI:30616"/>
    </ligand>
</feature>
<evidence type="ECO:0000256" key="6">
    <source>
        <dbReference type="ARBA" id="ARBA00022840"/>
    </source>
</evidence>
<keyword evidence="8" id="KW-0464">Manganese</keyword>
<feature type="binding site" evidence="8">
    <location>
        <position position="126"/>
    </location>
    <ligand>
        <name>ATP</name>
        <dbReference type="ChEBI" id="CHEBI:30616"/>
    </ligand>
</feature>
<comment type="catalytic activity">
    <reaction evidence="8">
        <text>L-tyrosyl-[protein] + ATP = O-(5'-adenylyl)-L-tyrosyl-[protein] + diphosphate</text>
        <dbReference type="Rhea" id="RHEA:54288"/>
        <dbReference type="Rhea" id="RHEA-COMP:10136"/>
        <dbReference type="Rhea" id="RHEA-COMP:13846"/>
        <dbReference type="ChEBI" id="CHEBI:30616"/>
        <dbReference type="ChEBI" id="CHEBI:33019"/>
        <dbReference type="ChEBI" id="CHEBI:46858"/>
        <dbReference type="ChEBI" id="CHEBI:83624"/>
        <dbReference type="EC" id="2.7.7.108"/>
    </reaction>
</comment>
<keyword evidence="10" id="KW-1185">Reference proteome</keyword>
<accession>A0A1I4WD22</accession>
<dbReference type="Proteomes" id="UP000242869">
    <property type="component" value="Unassembled WGS sequence"/>
</dbReference>
<comment type="catalytic activity">
    <reaction evidence="8">
        <text>L-seryl-[protein] + UTP = O-(5'-uridylyl)-L-seryl-[protein] + diphosphate</text>
        <dbReference type="Rhea" id="RHEA:64604"/>
        <dbReference type="Rhea" id="RHEA-COMP:9863"/>
        <dbReference type="Rhea" id="RHEA-COMP:16635"/>
        <dbReference type="ChEBI" id="CHEBI:29999"/>
        <dbReference type="ChEBI" id="CHEBI:33019"/>
        <dbReference type="ChEBI" id="CHEBI:46398"/>
        <dbReference type="ChEBI" id="CHEBI:156051"/>
    </reaction>
</comment>
<comment type="catalytic activity">
    <reaction evidence="8">
        <text>L-seryl-[protein] + ATP = 3-O-(5'-adenylyl)-L-seryl-[protein] + diphosphate</text>
        <dbReference type="Rhea" id="RHEA:58120"/>
        <dbReference type="Rhea" id="RHEA-COMP:9863"/>
        <dbReference type="Rhea" id="RHEA-COMP:15073"/>
        <dbReference type="ChEBI" id="CHEBI:29999"/>
        <dbReference type="ChEBI" id="CHEBI:30616"/>
        <dbReference type="ChEBI" id="CHEBI:33019"/>
        <dbReference type="ChEBI" id="CHEBI:142516"/>
        <dbReference type="EC" id="2.7.7.108"/>
    </reaction>
</comment>
<gene>
    <name evidence="8" type="primary">ydiU</name>
    <name evidence="8" type="synonym">selO</name>
    <name evidence="9" type="ORF">SAMN05660284_00546</name>
</gene>
<comment type="catalytic activity">
    <reaction evidence="8">
        <text>L-histidyl-[protein] + UTP = N(tele)-(5'-uridylyl)-L-histidyl-[protein] + diphosphate</text>
        <dbReference type="Rhea" id="RHEA:83891"/>
        <dbReference type="Rhea" id="RHEA-COMP:9745"/>
        <dbReference type="Rhea" id="RHEA-COMP:20239"/>
        <dbReference type="ChEBI" id="CHEBI:29979"/>
        <dbReference type="ChEBI" id="CHEBI:33019"/>
        <dbReference type="ChEBI" id="CHEBI:46398"/>
        <dbReference type="ChEBI" id="CHEBI:233474"/>
    </reaction>
</comment>
<feature type="binding site" evidence="8">
    <location>
        <position position="93"/>
    </location>
    <ligand>
        <name>ATP</name>
        <dbReference type="ChEBI" id="CHEBI:30616"/>
    </ligand>
</feature>
<dbReference type="GO" id="GO:0070733">
    <property type="term" value="F:AMPylase activity"/>
    <property type="evidence" value="ECO:0007669"/>
    <property type="project" value="UniProtKB-EC"/>
</dbReference>
<comment type="function">
    <text evidence="8">Nucleotidyltransferase involved in the post-translational modification of proteins. It can catalyze the addition of adenosine monophosphate (AMP) or uridine monophosphate (UMP) to a protein, resulting in modifications known as AMPylation and UMPylation.</text>
</comment>
<feature type="binding site" evidence="8">
    <location>
        <position position="263"/>
    </location>
    <ligand>
        <name>Mg(2+)</name>
        <dbReference type="ChEBI" id="CHEBI:18420"/>
    </ligand>
</feature>
<feature type="binding site" evidence="8">
    <location>
        <position position="91"/>
    </location>
    <ligand>
        <name>ATP</name>
        <dbReference type="ChEBI" id="CHEBI:30616"/>
    </ligand>
</feature>
<feature type="active site" description="Proton acceptor" evidence="8">
    <location>
        <position position="253"/>
    </location>
</feature>
<dbReference type="Pfam" id="PF02696">
    <property type="entry name" value="SelO"/>
    <property type="match status" value="1"/>
</dbReference>
<comment type="catalytic activity">
    <reaction evidence="8">
        <text>L-threonyl-[protein] + ATP = 3-O-(5'-adenylyl)-L-threonyl-[protein] + diphosphate</text>
        <dbReference type="Rhea" id="RHEA:54292"/>
        <dbReference type="Rhea" id="RHEA-COMP:11060"/>
        <dbReference type="Rhea" id="RHEA-COMP:13847"/>
        <dbReference type="ChEBI" id="CHEBI:30013"/>
        <dbReference type="ChEBI" id="CHEBI:30616"/>
        <dbReference type="ChEBI" id="CHEBI:33019"/>
        <dbReference type="ChEBI" id="CHEBI:138113"/>
        <dbReference type="EC" id="2.7.7.108"/>
    </reaction>
</comment>
<dbReference type="PANTHER" id="PTHR32057">
    <property type="entry name" value="PROTEIN ADENYLYLTRANSFERASE SELO, MITOCHONDRIAL"/>
    <property type="match status" value="1"/>
</dbReference>
<dbReference type="AlphaFoldDB" id="A0A1I4WD22"/>
<evidence type="ECO:0000256" key="2">
    <source>
        <dbReference type="ARBA" id="ARBA00022679"/>
    </source>
</evidence>
<dbReference type="GO" id="GO:0030145">
    <property type="term" value="F:manganese ion binding"/>
    <property type="evidence" value="ECO:0007669"/>
    <property type="project" value="UniProtKB-UniRule"/>
</dbReference>
<feature type="binding site" evidence="8">
    <location>
        <position position="254"/>
    </location>
    <ligand>
        <name>Mg(2+)</name>
        <dbReference type="ChEBI" id="CHEBI:18420"/>
    </ligand>
</feature>
<proteinExistence type="inferred from homology"/>
<evidence type="ECO:0000256" key="4">
    <source>
        <dbReference type="ARBA" id="ARBA00022723"/>
    </source>
</evidence>
<feature type="binding site" evidence="8">
    <location>
        <position position="184"/>
    </location>
    <ligand>
        <name>ATP</name>
        <dbReference type="ChEBI" id="CHEBI:30616"/>
    </ligand>
</feature>
<keyword evidence="7 8" id="KW-0460">Magnesium</keyword>
<comment type="catalytic activity">
    <reaction evidence="8">
        <text>L-tyrosyl-[protein] + UTP = O-(5'-uridylyl)-L-tyrosyl-[protein] + diphosphate</text>
        <dbReference type="Rhea" id="RHEA:83887"/>
        <dbReference type="Rhea" id="RHEA-COMP:10136"/>
        <dbReference type="Rhea" id="RHEA-COMP:20238"/>
        <dbReference type="ChEBI" id="CHEBI:33019"/>
        <dbReference type="ChEBI" id="CHEBI:46398"/>
        <dbReference type="ChEBI" id="CHEBI:46858"/>
        <dbReference type="ChEBI" id="CHEBI:90602"/>
    </reaction>
</comment>
<keyword evidence="2 8" id="KW-0808">Transferase</keyword>
<evidence type="ECO:0000256" key="7">
    <source>
        <dbReference type="ARBA" id="ARBA00022842"/>
    </source>
</evidence>
<evidence type="ECO:0000313" key="9">
    <source>
        <dbReference type="EMBL" id="SFN11232.1"/>
    </source>
</evidence>
<dbReference type="STRING" id="83765.SAMN05660284_00546"/>
<name>A0A1I4WD22_9NEIS</name>
<protein>
    <recommendedName>
        <fullName evidence="8">Protein nucleotidyltransferase YdiU</fullName>
        <ecNumber evidence="8">2.7.7.-</ecNumber>
    </recommendedName>
    <alternativeName>
        <fullName evidence="8">Protein adenylyltransferase YdiU</fullName>
        <ecNumber evidence="8">2.7.7.108</ecNumber>
    </alternativeName>
    <alternativeName>
        <fullName evidence="8">Protein uridylyltransferase YdiU</fullName>
        <ecNumber evidence="8">2.7.7.-</ecNumber>
    </alternativeName>
</protein>
<evidence type="ECO:0000256" key="5">
    <source>
        <dbReference type="ARBA" id="ARBA00022741"/>
    </source>
</evidence>
<dbReference type="PANTHER" id="PTHR32057:SF14">
    <property type="entry name" value="PROTEIN ADENYLYLTRANSFERASE SELO, MITOCHONDRIAL"/>
    <property type="match status" value="1"/>
</dbReference>
<dbReference type="EMBL" id="FOVE01000003">
    <property type="protein sequence ID" value="SFN11232.1"/>
    <property type="molecule type" value="Genomic_DNA"/>
</dbReference>
<sequence>MPHTLHRFVPYSRFGTLPEALYTRLSATPVRAPRLLAWNAPLAAHLGFEPDPAAQPHLAEILAGNRLPESASPLASVYSGHQFGSYVPQLGDGRALLIGEHATPDGEILELQLKGAGPTPYSRGADGRSVLRSAIREYLASEALHGLGIPTTRALGLVGSDDMVLREAPEPLAVLLRVAPSFVRFGHFEFCYWSGDHATLRQLADWVIEHFYPACRDDPAPYAALLREVSERTAALIARWQAVGFCHGVMNSDNMSILGLTLDYGPFGFMNGFNAQHICNHSDTLGRYAYHRQPEISLWNLYCLAQALTPLCEQDALNDVLKDYQAVFEARYGEQMQAKLGLKTWMESDWELLGRLLVLLQQSGTDWTIFWRALSQLDTAASRLRDMFIDREAFDAWTQDYLARLELDGTPREDRVARMNTCNPVYVLRNHLAETAIRKAQDEQDTSEIERLRRCLSEPFREQAEFADYALPPPDWASEISVSCSS</sequence>
<reference evidence="10" key="1">
    <citation type="submission" date="2016-10" db="EMBL/GenBank/DDBJ databases">
        <authorList>
            <person name="Varghese N."/>
            <person name="Submissions S."/>
        </authorList>
    </citation>
    <scope>NUCLEOTIDE SEQUENCE [LARGE SCALE GENOMIC DNA]</scope>
    <source>
        <strain evidence="10">DSM 6150</strain>
    </source>
</reference>